<accession>A0AAE0P1L4</accession>
<keyword evidence="3" id="KW-1185">Reference proteome</keyword>
<dbReference type="Proteomes" id="UP001281003">
    <property type="component" value="Unassembled WGS sequence"/>
</dbReference>
<evidence type="ECO:0000313" key="3">
    <source>
        <dbReference type="Proteomes" id="UP001281003"/>
    </source>
</evidence>
<protein>
    <recommendedName>
        <fullName evidence="4">Secreted protein</fullName>
    </recommendedName>
</protein>
<gene>
    <name evidence="2" type="ORF">B0T20DRAFT_422104</name>
</gene>
<keyword evidence="1" id="KW-0732">Signal</keyword>
<sequence length="87" mass="9454">MSSHPSITALFLVLVQTSESNSRAAVRGGPGMSTSCLSLSGLLILGTIHHAKTVLWWSDNGLVIYPTSYQHFSRVLRETIIRKVSGN</sequence>
<name>A0AAE0P1L4_SORBR</name>
<dbReference type="AlphaFoldDB" id="A0AAE0P1L4"/>
<dbReference type="EMBL" id="JAUTDP010000012">
    <property type="protein sequence ID" value="KAK3391743.1"/>
    <property type="molecule type" value="Genomic_DNA"/>
</dbReference>
<reference evidence="2" key="2">
    <citation type="submission" date="2023-07" db="EMBL/GenBank/DDBJ databases">
        <authorList>
            <consortium name="Lawrence Berkeley National Laboratory"/>
            <person name="Haridas S."/>
            <person name="Hensen N."/>
            <person name="Bonometti L."/>
            <person name="Westerberg I."/>
            <person name="Brannstrom I.O."/>
            <person name="Guillou S."/>
            <person name="Cros-Aarteil S."/>
            <person name="Calhoun S."/>
            <person name="Kuo A."/>
            <person name="Mondo S."/>
            <person name="Pangilinan J."/>
            <person name="Riley R."/>
            <person name="LaButti K."/>
            <person name="Andreopoulos B."/>
            <person name="Lipzen A."/>
            <person name="Chen C."/>
            <person name="Yanf M."/>
            <person name="Daum C."/>
            <person name="Ng V."/>
            <person name="Clum A."/>
            <person name="Steindorff A."/>
            <person name="Ohm R."/>
            <person name="Martin F."/>
            <person name="Silar P."/>
            <person name="Natvig D."/>
            <person name="Lalanne C."/>
            <person name="Gautier V."/>
            <person name="Ament-velasquez S.L."/>
            <person name="Kruys A."/>
            <person name="Hutchinson M.I."/>
            <person name="Powell A.J."/>
            <person name="Barry K."/>
            <person name="Miller A.N."/>
            <person name="Grigoriev I.V."/>
            <person name="Debuchy R."/>
            <person name="Gladieux P."/>
            <person name="Thoren M.H."/>
            <person name="Johannesson H."/>
        </authorList>
    </citation>
    <scope>NUCLEOTIDE SEQUENCE</scope>
    <source>
        <strain evidence="2">FGSC 1904</strain>
    </source>
</reference>
<evidence type="ECO:0008006" key="4">
    <source>
        <dbReference type="Google" id="ProtNLM"/>
    </source>
</evidence>
<organism evidence="2 3">
    <name type="scientific">Sordaria brevicollis</name>
    <dbReference type="NCBI Taxonomy" id="83679"/>
    <lineage>
        <taxon>Eukaryota</taxon>
        <taxon>Fungi</taxon>
        <taxon>Dikarya</taxon>
        <taxon>Ascomycota</taxon>
        <taxon>Pezizomycotina</taxon>
        <taxon>Sordariomycetes</taxon>
        <taxon>Sordariomycetidae</taxon>
        <taxon>Sordariales</taxon>
        <taxon>Sordariaceae</taxon>
        <taxon>Sordaria</taxon>
    </lineage>
</organism>
<evidence type="ECO:0000313" key="2">
    <source>
        <dbReference type="EMBL" id="KAK3391743.1"/>
    </source>
</evidence>
<feature type="chain" id="PRO_5042130226" description="Secreted protein" evidence="1">
    <location>
        <begin position="21"/>
        <end position="87"/>
    </location>
</feature>
<feature type="signal peptide" evidence="1">
    <location>
        <begin position="1"/>
        <end position="20"/>
    </location>
</feature>
<reference evidence="2" key="1">
    <citation type="journal article" date="2023" name="Mol. Phylogenet. Evol.">
        <title>Genome-scale phylogeny and comparative genomics of the fungal order Sordariales.</title>
        <authorList>
            <person name="Hensen N."/>
            <person name="Bonometti L."/>
            <person name="Westerberg I."/>
            <person name="Brannstrom I.O."/>
            <person name="Guillou S."/>
            <person name="Cros-Aarteil S."/>
            <person name="Calhoun S."/>
            <person name="Haridas S."/>
            <person name="Kuo A."/>
            <person name="Mondo S."/>
            <person name="Pangilinan J."/>
            <person name="Riley R."/>
            <person name="LaButti K."/>
            <person name="Andreopoulos B."/>
            <person name="Lipzen A."/>
            <person name="Chen C."/>
            <person name="Yan M."/>
            <person name="Daum C."/>
            <person name="Ng V."/>
            <person name="Clum A."/>
            <person name="Steindorff A."/>
            <person name="Ohm R.A."/>
            <person name="Martin F."/>
            <person name="Silar P."/>
            <person name="Natvig D.O."/>
            <person name="Lalanne C."/>
            <person name="Gautier V."/>
            <person name="Ament-Velasquez S.L."/>
            <person name="Kruys A."/>
            <person name="Hutchinson M.I."/>
            <person name="Powell A.J."/>
            <person name="Barry K."/>
            <person name="Miller A.N."/>
            <person name="Grigoriev I.V."/>
            <person name="Debuchy R."/>
            <person name="Gladieux P."/>
            <person name="Hiltunen Thoren M."/>
            <person name="Johannesson H."/>
        </authorList>
    </citation>
    <scope>NUCLEOTIDE SEQUENCE</scope>
    <source>
        <strain evidence="2">FGSC 1904</strain>
    </source>
</reference>
<evidence type="ECO:0000256" key="1">
    <source>
        <dbReference type="SAM" id="SignalP"/>
    </source>
</evidence>
<proteinExistence type="predicted"/>
<comment type="caution">
    <text evidence="2">The sequence shown here is derived from an EMBL/GenBank/DDBJ whole genome shotgun (WGS) entry which is preliminary data.</text>
</comment>